<evidence type="ECO:0000256" key="5">
    <source>
        <dbReference type="ARBA" id="ARBA00012518"/>
    </source>
</evidence>
<dbReference type="Gene3D" id="3.90.78.10">
    <property type="entry name" value="UDP-N-acetylenolpyruvoylglucosamine reductase, C-terminal domain"/>
    <property type="match status" value="1"/>
</dbReference>
<dbReference type="AlphaFoldDB" id="A0A178INM4"/>
<evidence type="ECO:0000256" key="19">
    <source>
        <dbReference type="ARBA" id="ARBA00023316"/>
    </source>
</evidence>
<keyword evidence="12 22" id="KW-0274">FAD</keyword>
<dbReference type="SUPFAM" id="SSF56176">
    <property type="entry name" value="FAD-binding/transporter-associated domain-like"/>
    <property type="match status" value="1"/>
</dbReference>
<evidence type="ECO:0000256" key="14">
    <source>
        <dbReference type="ARBA" id="ARBA00022857"/>
    </source>
</evidence>
<sequence length="775" mass="81970">MLFGRAVAAIHCVGVAGMGLGPLAIYLARLGFEVSGEDDHMSGVMHAQLERAGIALTPTGGLPGRCDLVACSSAVRDGHPSVGAARGRGIHVVRRGELLAEIARGKKLVAICGSHGKTTTTALLVTALRRAGFPAGYVLGGLFDDDATPPADAAGSDWLVAEIDESDGTIENFSPEITVAGNLDWDHPDHYREPAAIEAAFAGIFGRTRGTVLLGANAFAGGARLRQPLRESIVTFGPGADFDFRVENESPADGRQALALGGRFPIATATVRALGAFNAANAAAALAAAHLMGAPLAPDLLAAFPGVRRRQSVLLANSELTVIEDYAHHPAEISALLASLRARIGGKGRLIVVFQPHRHSRTARFKADFAAALALADRVSLIDVYPAGEPPQEGGHTIDVYRELRRAAPALPVVYCNGKTDVMLAVLARSVTPGDWVAFVGAGDIDRRAREWLVLADEYRRVANRWATIAVALRGSVSVETKVRHEEPLAPRTTMRAGGAARIYAEPAGETDLRALLREARARALDVFLLGRGSNLIVPDEGVDGLVISLAHPAWQAFEPRGDGGIWAGAGVRLKNLCGLAAKAGLGGFEFLDGIPGNLGGALRMNAGAMGAWTFDVVERVRLMTRDGEVREVPRAELHTGYRHCAELRDGGIALGALLRPSAARPAEDIARQLDAYRDKRRESQPREPSAGCIFKNPEGAAAGRLIDECGLKGECVGGAEVSAVHANFIVNRGGATATDIIELARIVRVRVAEKTGVTLEPEVILYGKEWREVL</sequence>
<dbReference type="GO" id="GO:0009252">
    <property type="term" value="P:peptidoglycan biosynthetic process"/>
    <property type="evidence" value="ECO:0007669"/>
    <property type="project" value="UniProtKB-UniRule"/>
</dbReference>
<dbReference type="InterPro" id="IPR036565">
    <property type="entry name" value="Mur-like_cat_sf"/>
</dbReference>
<accession>A0A178INM4</accession>
<dbReference type="EMBL" id="LRRQ01000027">
    <property type="protein sequence ID" value="OAM91480.1"/>
    <property type="molecule type" value="Genomic_DNA"/>
</dbReference>
<keyword evidence="16 22" id="KW-0573">Peptidoglycan synthesis</keyword>
<keyword evidence="8" id="KW-0436">Ligase</keyword>
<dbReference type="OrthoDB" id="9804126at2"/>
<dbReference type="EC" id="1.3.1.98" evidence="5 22"/>
<evidence type="ECO:0000313" key="24">
    <source>
        <dbReference type="EMBL" id="OAM91480.1"/>
    </source>
</evidence>
<comment type="subcellular location">
    <subcellularLocation>
        <location evidence="3 22">Cytoplasm</location>
    </subcellularLocation>
</comment>
<keyword evidence="7 22" id="KW-0963">Cytoplasm</keyword>
<proteinExistence type="inferred from homology"/>
<evidence type="ECO:0000313" key="25">
    <source>
        <dbReference type="Proteomes" id="UP000078486"/>
    </source>
</evidence>
<comment type="function">
    <text evidence="2 22">Cell wall formation.</text>
</comment>
<evidence type="ECO:0000256" key="22">
    <source>
        <dbReference type="HAMAP-Rule" id="MF_00037"/>
    </source>
</evidence>
<dbReference type="SUPFAM" id="SSF53623">
    <property type="entry name" value="MurD-like peptide ligases, catalytic domain"/>
    <property type="match status" value="1"/>
</dbReference>
<dbReference type="InterPro" id="IPR013221">
    <property type="entry name" value="Mur_ligase_cen"/>
</dbReference>
<dbReference type="GO" id="GO:0005524">
    <property type="term" value="F:ATP binding"/>
    <property type="evidence" value="ECO:0007669"/>
    <property type="project" value="UniProtKB-KW"/>
</dbReference>
<dbReference type="PANTHER" id="PTHR43445">
    <property type="entry name" value="UDP-N-ACETYLMURAMATE--L-ALANINE LIGASE-RELATED"/>
    <property type="match status" value="1"/>
</dbReference>
<dbReference type="InterPro" id="IPR050061">
    <property type="entry name" value="MurCDEF_pg_biosynth"/>
</dbReference>
<evidence type="ECO:0000256" key="20">
    <source>
        <dbReference type="ARBA" id="ARBA00031026"/>
    </source>
</evidence>
<dbReference type="Proteomes" id="UP000078486">
    <property type="component" value="Unassembled WGS sequence"/>
</dbReference>
<dbReference type="Pfam" id="PF02875">
    <property type="entry name" value="Mur_ligase_C"/>
    <property type="match status" value="1"/>
</dbReference>
<comment type="catalytic activity">
    <reaction evidence="21 22">
        <text>UDP-N-acetyl-alpha-D-muramate + NADP(+) = UDP-N-acetyl-3-O-(1-carboxyvinyl)-alpha-D-glucosamine + NADPH + H(+)</text>
        <dbReference type="Rhea" id="RHEA:12248"/>
        <dbReference type="ChEBI" id="CHEBI:15378"/>
        <dbReference type="ChEBI" id="CHEBI:57783"/>
        <dbReference type="ChEBI" id="CHEBI:58349"/>
        <dbReference type="ChEBI" id="CHEBI:68483"/>
        <dbReference type="ChEBI" id="CHEBI:70757"/>
        <dbReference type="EC" id="1.3.1.98"/>
    </reaction>
</comment>
<evidence type="ECO:0000256" key="17">
    <source>
        <dbReference type="ARBA" id="ARBA00023002"/>
    </source>
</evidence>
<dbReference type="PROSITE" id="PS51387">
    <property type="entry name" value="FAD_PCMH"/>
    <property type="match status" value="1"/>
</dbReference>
<keyword evidence="13" id="KW-0067">ATP-binding</keyword>
<evidence type="ECO:0000256" key="9">
    <source>
        <dbReference type="ARBA" id="ARBA00022618"/>
    </source>
</evidence>
<comment type="cofactor">
    <cofactor evidence="1 22">
        <name>FAD</name>
        <dbReference type="ChEBI" id="CHEBI:57692"/>
    </cofactor>
</comment>
<evidence type="ECO:0000256" key="18">
    <source>
        <dbReference type="ARBA" id="ARBA00023306"/>
    </source>
</evidence>
<keyword evidence="14 22" id="KW-0521">NADP</keyword>
<dbReference type="UniPathway" id="UPA00219"/>
<reference evidence="24 25" key="1">
    <citation type="submission" date="2016-01" db="EMBL/GenBank/DDBJ databases">
        <title>High potential of lignocellulose degradation of a new Verrucomicrobia species.</title>
        <authorList>
            <person name="Wang Y."/>
            <person name="Shi Y."/>
            <person name="Qiu Z."/>
            <person name="Liu S."/>
            <person name="Yang H."/>
        </authorList>
    </citation>
    <scope>NUCLEOTIDE SEQUENCE [LARGE SCALE GENOMIC DNA]</scope>
    <source>
        <strain evidence="24 25">TSB47</strain>
    </source>
</reference>
<evidence type="ECO:0000256" key="6">
    <source>
        <dbReference type="ARBA" id="ARBA00015188"/>
    </source>
</evidence>
<keyword evidence="10 22" id="KW-0285">Flavoprotein</keyword>
<dbReference type="Gene3D" id="3.40.50.720">
    <property type="entry name" value="NAD(P)-binding Rossmann-like Domain"/>
    <property type="match status" value="1"/>
</dbReference>
<name>A0A178INM4_9BACT</name>
<feature type="active site" description="Proton donor" evidence="22">
    <location>
        <position position="693"/>
    </location>
</feature>
<dbReference type="Gene3D" id="3.90.190.20">
    <property type="entry name" value="Mur ligase, C-terminal domain"/>
    <property type="match status" value="1"/>
</dbReference>
<comment type="pathway">
    <text evidence="4 22">Cell wall biogenesis; peptidoglycan biosynthesis.</text>
</comment>
<dbReference type="GO" id="GO:0071949">
    <property type="term" value="F:FAD binding"/>
    <property type="evidence" value="ECO:0007669"/>
    <property type="project" value="InterPro"/>
</dbReference>
<dbReference type="Pfam" id="PF02873">
    <property type="entry name" value="MurB_C"/>
    <property type="match status" value="1"/>
</dbReference>
<dbReference type="InterPro" id="IPR036318">
    <property type="entry name" value="FAD-bd_PCMH-like_sf"/>
</dbReference>
<keyword evidence="15 22" id="KW-0133">Cell shape</keyword>
<dbReference type="GO" id="GO:0005737">
    <property type="term" value="C:cytoplasm"/>
    <property type="evidence" value="ECO:0007669"/>
    <property type="project" value="UniProtKB-SubCell"/>
</dbReference>
<keyword evidence="9 22" id="KW-0132">Cell division</keyword>
<dbReference type="NCBIfam" id="TIGR00179">
    <property type="entry name" value="murB"/>
    <property type="match status" value="1"/>
</dbReference>
<dbReference type="InterPro" id="IPR006094">
    <property type="entry name" value="Oxid_FAD_bind_N"/>
</dbReference>
<comment type="caution">
    <text evidence="24">The sequence shown here is derived from an EMBL/GenBank/DDBJ whole genome shotgun (WGS) entry which is preliminary data.</text>
</comment>
<evidence type="ECO:0000256" key="13">
    <source>
        <dbReference type="ARBA" id="ARBA00022840"/>
    </source>
</evidence>
<evidence type="ECO:0000256" key="7">
    <source>
        <dbReference type="ARBA" id="ARBA00022490"/>
    </source>
</evidence>
<keyword evidence="19 22" id="KW-0961">Cell wall biogenesis/degradation</keyword>
<dbReference type="NCBIfam" id="NF010480">
    <property type="entry name" value="PRK13905.1"/>
    <property type="match status" value="1"/>
</dbReference>
<dbReference type="STRING" id="1184151.AW736_03225"/>
<feature type="active site" evidence="22">
    <location>
        <position position="763"/>
    </location>
</feature>
<keyword evidence="18 22" id="KW-0131">Cell cycle</keyword>
<dbReference type="Pfam" id="PF01565">
    <property type="entry name" value="FAD_binding_4"/>
    <property type="match status" value="1"/>
</dbReference>
<dbReference type="GO" id="GO:0008360">
    <property type="term" value="P:regulation of cell shape"/>
    <property type="evidence" value="ECO:0007669"/>
    <property type="project" value="UniProtKB-KW"/>
</dbReference>
<dbReference type="GO" id="GO:0051301">
    <property type="term" value="P:cell division"/>
    <property type="evidence" value="ECO:0007669"/>
    <property type="project" value="UniProtKB-KW"/>
</dbReference>
<dbReference type="InterPro" id="IPR016169">
    <property type="entry name" value="FAD-bd_PCMH_sub2"/>
</dbReference>
<dbReference type="InterPro" id="IPR016167">
    <property type="entry name" value="FAD-bd_PCMH_sub1"/>
</dbReference>
<dbReference type="InterPro" id="IPR016166">
    <property type="entry name" value="FAD-bd_PCMH"/>
</dbReference>
<protein>
    <recommendedName>
        <fullName evidence="6 22">UDP-N-acetylenolpyruvoylglucosamine reductase</fullName>
        <ecNumber evidence="5 22">1.3.1.98</ecNumber>
    </recommendedName>
    <alternativeName>
        <fullName evidence="20 22">UDP-N-acetylmuramate dehydrogenase</fullName>
    </alternativeName>
</protein>
<evidence type="ECO:0000256" key="10">
    <source>
        <dbReference type="ARBA" id="ARBA00022630"/>
    </source>
</evidence>
<dbReference type="Gene3D" id="3.30.465.10">
    <property type="match status" value="1"/>
</dbReference>
<evidence type="ECO:0000256" key="4">
    <source>
        <dbReference type="ARBA" id="ARBA00004752"/>
    </source>
</evidence>
<dbReference type="HAMAP" id="MF_00037">
    <property type="entry name" value="MurB"/>
    <property type="match status" value="1"/>
</dbReference>
<evidence type="ECO:0000256" key="2">
    <source>
        <dbReference type="ARBA" id="ARBA00003921"/>
    </source>
</evidence>
<dbReference type="GO" id="GO:0071555">
    <property type="term" value="P:cell wall organization"/>
    <property type="evidence" value="ECO:0007669"/>
    <property type="project" value="UniProtKB-KW"/>
</dbReference>
<keyword evidence="11" id="KW-0547">Nucleotide-binding</keyword>
<dbReference type="GO" id="GO:0016881">
    <property type="term" value="F:acid-amino acid ligase activity"/>
    <property type="evidence" value="ECO:0007669"/>
    <property type="project" value="InterPro"/>
</dbReference>
<dbReference type="SUPFAM" id="SSF56194">
    <property type="entry name" value="Uridine diphospho-N-Acetylenolpyruvylglucosamine reductase, MurB, C-terminal domain"/>
    <property type="match status" value="1"/>
</dbReference>
<evidence type="ECO:0000256" key="12">
    <source>
        <dbReference type="ARBA" id="ARBA00022827"/>
    </source>
</evidence>
<evidence type="ECO:0000256" key="3">
    <source>
        <dbReference type="ARBA" id="ARBA00004496"/>
    </source>
</evidence>
<dbReference type="InterPro" id="IPR036615">
    <property type="entry name" value="Mur_ligase_C_dom_sf"/>
</dbReference>
<keyword evidence="17 22" id="KW-0560">Oxidoreductase</keyword>
<dbReference type="Pfam" id="PF01225">
    <property type="entry name" value="Mur_ligase"/>
    <property type="match status" value="1"/>
</dbReference>
<dbReference type="GO" id="GO:0008762">
    <property type="term" value="F:UDP-N-acetylmuramate dehydrogenase activity"/>
    <property type="evidence" value="ECO:0007669"/>
    <property type="project" value="UniProtKB-UniRule"/>
</dbReference>
<comment type="similarity">
    <text evidence="22">Belongs to the MurB family.</text>
</comment>
<dbReference type="InterPro" id="IPR011601">
    <property type="entry name" value="MurB_C"/>
</dbReference>
<dbReference type="InterPro" id="IPR003170">
    <property type="entry name" value="MurB"/>
</dbReference>
<evidence type="ECO:0000256" key="21">
    <source>
        <dbReference type="ARBA" id="ARBA00048914"/>
    </source>
</evidence>
<keyword evidence="25" id="KW-1185">Reference proteome</keyword>
<organism evidence="24 25">
    <name type="scientific">Termitidicoccus mucosus</name>
    <dbReference type="NCBI Taxonomy" id="1184151"/>
    <lineage>
        <taxon>Bacteria</taxon>
        <taxon>Pseudomonadati</taxon>
        <taxon>Verrucomicrobiota</taxon>
        <taxon>Opitutia</taxon>
        <taxon>Opitutales</taxon>
        <taxon>Opitutaceae</taxon>
        <taxon>Termitidicoccus</taxon>
    </lineage>
</organism>
<dbReference type="PANTHER" id="PTHR43445:SF3">
    <property type="entry name" value="UDP-N-ACETYLMURAMATE--L-ALANINE LIGASE"/>
    <property type="match status" value="1"/>
</dbReference>
<evidence type="ECO:0000259" key="23">
    <source>
        <dbReference type="PROSITE" id="PS51387"/>
    </source>
</evidence>
<dbReference type="InterPro" id="IPR000713">
    <property type="entry name" value="Mur_ligase_N"/>
</dbReference>
<dbReference type="InterPro" id="IPR036635">
    <property type="entry name" value="MurB_C_sf"/>
</dbReference>
<feature type="active site" evidence="22">
    <location>
        <position position="643"/>
    </location>
</feature>
<dbReference type="Pfam" id="PF08245">
    <property type="entry name" value="Mur_ligase_M"/>
    <property type="match status" value="1"/>
</dbReference>
<dbReference type="InterPro" id="IPR004101">
    <property type="entry name" value="Mur_ligase_C"/>
</dbReference>
<evidence type="ECO:0000256" key="15">
    <source>
        <dbReference type="ARBA" id="ARBA00022960"/>
    </source>
</evidence>
<feature type="domain" description="FAD-binding PCMH-type" evidence="23">
    <location>
        <begin position="496"/>
        <end position="664"/>
    </location>
</feature>
<dbReference type="Gene3D" id="3.30.43.10">
    <property type="entry name" value="Uridine Diphospho-n-acetylenolpyruvylglucosamine Reductase, domain 2"/>
    <property type="match status" value="1"/>
</dbReference>
<dbReference type="SUPFAM" id="SSF51984">
    <property type="entry name" value="MurCD N-terminal domain"/>
    <property type="match status" value="1"/>
</dbReference>
<dbReference type="Gene3D" id="3.40.1190.10">
    <property type="entry name" value="Mur-like, catalytic domain"/>
    <property type="match status" value="1"/>
</dbReference>
<evidence type="ECO:0000256" key="11">
    <source>
        <dbReference type="ARBA" id="ARBA00022741"/>
    </source>
</evidence>
<evidence type="ECO:0000256" key="1">
    <source>
        <dbReference type="ARBA" id="ARBA00001974"/>
    </source>
</evidence>
<evidence type="ECO:0000256" key="16">
    <source>
        <dbReference type="ARBA" id="ARBA00022984"/>
    </source>
</evidence>
<gene>
    <name evidence="22" type="primary">murB</name>
    <name evidence="24" type="ORF">AW736_03225</name>
</gene>
<dbReference type="SUPFAM" id="SSF53244">
    <property type="entry name" value="MurD-like peptide ligases, peptide-binding domain"/>
    <property type="match status" value="1"/>
</dbReference>
<evidence type="ECO:0000256" key="8">
    <source>
        <dbReference type="ARBA" id="ARBA00022598"/>
    </source>
</evidence>